<organism evidence="2 3">
    <name type="scientific">Nephila pilipes</name>
    <name type="common">Giant wood spider</name>
    <name type="synonym">Nephila maculata</name>
    <dbReference type="NCBI Taxonomy" id="299642"/>
    <lineage>
        <taxon>Eukaryota</taxon>
        <taxon>Metazoa</taxon>
        <taxon>Ecdysozoa</taxon>
        <taxon>Arthropoda</taxon>
        <taxon>Chelicerata</taxon>
        <taxon>Arachnida</taxon>
        <taxon>Araneae</taxon>
        <taxon>Araneomorphae</taxon>
        <taxon>Entelegynae</taxon>
        <taxon>Araneoidea</taxon>
        <taxon>Nephilidae</taxon>
        <taxon>Nephila</taxon>
    </lineage>
</organism>
<name>A0A8X6UPE6_NEPPI</name>
<evidence type="ECO:0000313" key="3">
    <source>
        <dbReference type="Proteomes" id="UP000887013"/>
    </source>
</evidence>
<feature type="compositionally biased region" description="Basic residues" evidence="1">
    <location>
        <begin position="1"/>
        <end position="10"/>
    </location>
</feature>
<keyword evidence="3" id="KW-1185">Reference proteome</keyword>
<evidence type="ECO:0000313" key="2">
    <source>
        <dbReference type="EMBL" id="GFU44646.1"/>
    </source>
</evidence>
<accession>A0A8X6UPE6</accession>
<dbReference type="AlphaFoldDB" id="A0A8X6UPE6"/>
<feature type="region of interest" description="Disordered" evidence="1">
    <location>
        <begin position="1"/>
        <end position="41"/>
    </location>
</feature>
<gene>
    <name evidence="2" type="ORF">NPIL_388351</name>
</gene>
<proteinExistence type="predicted"/>
<sequence length="79" mass="8835">MTCSRGRKGKQNPGCNPSMSFKGTHFKPDASLRRPRPGSYPLSLTKEALRIVGPSSQKNGSRCLWDRWGTNRTQNCPSR</sequence>
<dbReference type="EMBL" id="BMAW01132729">
    <property type="protein sequence ID" value="GFU44646.1"/>
    <property type="molecule type" value="Genomic_DNA"/>
</dbReference>
<dbReference type="Proteomes" id="UP000887013">
    <property type="component" value="Unassembled WGS sequence"/>
</dbReference>
<reference evidence="2" key="1">
    <citation type="submission" date="2020-08" db="EMBL/GenBank/DDBJ databases">
        <title>Multicomponent nature underlies the extraordinary mechanical properties of spider dragline silk.</title>
        <authorList>
            <person name="Kono N."/>
            <person name="Nakamura H."/>
            <person name="Mori M."/>
            <person name="Yoshida Y."/>
            <person name="Ohtoshi R."/>
            <person name="Malay A.D."/>
            <person name="Moran D.A.P."/>
            <person name="Tomita M."/>
            <person name="Numata K."/>
            <person name="Arakawa K."/>
        </authorList>
    </citation>
    <scope>NUCLEOTIDE SEQUENCE</scope>
</reference>
<comment type="caution">
    <text evidence="2">The sequence shown here is derived from an EMBL/GenBank/DDBJ whole genome shotgun (WGS) entry which is preliminary data.</text>
</comment>
<protein>
    <submittedName>
        <fullName evidence="2">Uncharacterized protein</fullName>
    </submittedName>
</protein>
<evidence type="ECO:0000256" key="1">
    <source>
        <dbReference type="SAM" id="MobiDB-lite"/>
    </source>
</evidence>